<feature type="region of interest" description="Disordered" evidence="1">
    <location>
        <begin position="44"/>
        <end position="83"/>
    </location>
</feature>
<dbReference type="GeneID" id="106450390"/>
<evidence type="ECO:0000256" key="1">
    <source>
        <dbReference type="SAM" id="MobiDB-lite"/>
    </source>
</evidence>
<dbReference type="STRING" id="3708.A0A078HQ94"/>
<accession>A0A078HQ94</accession>
<keyword evidence="5" id="KW-1185">Reference proteome</keyword>
<dbReference type="PaxDb" id="3708-A0A078HQ94"/>
<organism evidence="4 5">
    <name type="scientific">Brassica napus</name>
    <name type="common">Rape</name>
    <dbReference type="NCBI Taxonomy" id="3708"/>
    <lineage>
        <taxon>Eukaryota</taxon>
        <taxon>Viridiplantae</taxon>
        <taxon>Streptophyta</taxon>
        <taxon>Embryophyta</taxon>
        <taxon>Tracheophyta</taxon>
        <taxon>Spermatophyta</taxon>
        <taxon>Magnoliopsida</taxon>
        <taxon>eudicotyledons</taxon>
        <taxon>Gunneridae</taxon>
        <taxon>Pentapetalae</taxon>
        <taxon>rosids</taxon>
        <taxon>malvids</taxon>
        <taxon>Brassicales</taxon>
        <taxon>Brassicaceae</taxon>
        <taxon>Brassiceae</taxon>
        <taxon>Brassica</taxon>
    </lineage>
</organism>
<dbReference type="GO" id="GO:1901371">
    <property type="term" value="P:regulation of leaf morphogenesis"/>
    <property type="evidence" value="ECO:0000318"/>
    <property type="project" value="GO_Central"/>
</dbReference>
<sequence length="83" mass="8822">MARINVYLFAFILLLTIKQEFCSVEGRTLAKSTVVKAEEIGADGSVPLLPSAEPLQPPPSHGVDTFRPTVPGNSPGIGHSVHN</sequence>
<protein>
    <submittedName>
        <fullName evidence="3">(rape) hypothetical protein</fullName>
    </submittedName>
    <submittedName>
        <fullName evidence="4">BnaA04g13640D protein</fullName>
    </submittedName>
</protein>
<dbReference type="RefSeq" id="XP_048633619.1">
    <property type="nucleotide sequence ID" value="XM_048777662.1"/>
</dbReference>
<dbReference type="EMBL" id="HG994358">
    <property type="protein sequence ID" value="CAF2278076.1"/>
    <property type="molecule type" value="Genomic_DNA"/>
</dbReference>
<dbReference type="Proteomes" id="UP001295469">
    <property type="component" value="Chromosome A04"/>
</dbReference>
<feature type="signal peptide" evidence="2">
    <location>
        <begin position="1"/>
        <end position="26"/>
    </location>
</feature>
<dbReference type="Gramene" id="CDY38943">
    <property type="protein sequence ID" value="CDY38943"/>
    <property type="gene ID" value="GSBRNA2T00066993001"/>
</dbReference>
<dbReference type="GO" id="GO:0005576">
    <property type="term" value="C:extracellular region"/>
    <property type="evidence" value="ECO:0000318"/>
    <property type="project" value="GO_Central"/>
</dbReference>
<dbReference type="OMA" id="AQNKHVS"/>
<dbReference type="GO" id="GO:0005179">
    <property type="term" value="F:hormone activity"/>
    <property type="evidence" value="ECO:0000318"/>
    <property type="project" value="GO_Central"/>
</dbReference>
<evidence type="ECO:0000313" key="3">
    <source>
        <dbReference type="EMBL" id="CAF2278076.1"/>
    </source>
</evidence>
<dbReference type="AlphaFoldDB" id="A0A078HQ94"/>
<feature type="chain" id="PRO_5040561645" evidence="2">
    <location>
        <begin position="27"/>
        <end position="83"/>
    </location>
</feature>
<proteinExistence type="predicted"/>
<name>A0A078HQ94_BRANA</name>
<evidence type="ECO:0000256" key="2">
    <source>
        <dbReference type="SAM" id="SignalP"/>
    </source>
</evidence>
<dbReference type="GO" id="GO:2000280">
    <property type="term" value="P:regulation of root development"/>
    <property type="evidence" value="ECO:0000318"/>
    <property type="project" value="GO_Central"/>
</dbReference>
<reference evidence="4" key="2">
    <citation type="submission" date="2014-06" db="EMBL/GenBank/DDBJ databases">
        <authorList>
            <person name="Genoscope - CEA"/>
        </authorList>
    </citation>
    <scope>NUCLEOTIDE SEQUENCE</scope>
</reference>
<reference evidence="3" key="3">
    <citation type="submission" date="2021-01" db="EMBL/GenBank/DDBJ databases">
        <authorList>
            <consortium name="Genoscope - CEA"/>
            <person name="William W."/>
        </authorList>
    </citation>
    <scope>NUCLEOTIDE SEQUENCE</scope>
</reference>
<evidence type="ECO:0000313" key="5">
    <source>
        <dbReference type="Proteomes" id="UP000028999"/>
    </source>
</evidence>
<reference evidence="4 5" key="1">
    <citation type="journal article" date="2014" name="Science">
        <title>Plant genetics. Early allopolyploid evolution in the post-Neolithic Brassica napus oilseed genome.</title>
        <authorList>
            <person name="Chalhoub B."/>
            <person name="Denoeud F."/>
            <person name="Liu S."/>
            <person name="Parkin I.A."/>
            <person name="Tang H."/>
            <person name="Wang X."/>
            <person name="Chiquet J."/>
            <person name="Belcram H."/>
            <person name="Tong C."/>
            <person name="Samans B."/>
            <person name="Correa M."/>
            <person name="Da Silva C."/>
            <person name="Just J."/>
            <person name="Falentin C."/>
            <person name="Koh C.S."/>
            <person name="Le Clainche I."/>
            <person name="Bernard M."/>
            <person name="Bento P."/>
            <person name="Noel B."/>
            <person name="Labadie K."/>
            <person name="Alberti A."/>
            <person name="Charles M."/>
            <person name="Arnaud D."/>
            <person name="Guo H."/>
            <person name="Daviaud C."/>
            <person name="Alamery S."/>
            <person name="Jabbari K."/>
            <person name="Zhao M."/>
            <person name="Edger P.P."/>
            <person name="Chelaifa H."/>
            <person name="Tack D."/>
            <person name="Lassalle G."/>
            <person name="Mestiri I."/>
            <person name="Schnel N."/>
            <person name="Le Paslier M.C."/>
            <person name="Fan G."/>
            <person name="Renault V."/>
            <person name="Bayer P.E."/>
            <person name="Golicz A.A."/>
            <person name="Manoli S."/>
            <person name="Lee T.H."/>
            <person name="Thi V.H."/>
            <person name="Chalabi S."/>
            <person name="Hu Q."/>
            <person name="Fan C."/>
            <person name="Tollenaere R."/>
            <person name="Lu Y."/>
            <person name="Battail C."/>
            <person name="Shen J."/>
            <person name="Sidebottom C.H."/>
            <person name="Wang X."/>
            <person name="Canaguier A."/>
            <person name="Chauveau A."/>
            <person name="Berard A."/>
            <person name="Deniot G."/>
            <person name="Guan M."/>
            <person name="Liu Z."/>
            <person name="Sun F."/>
            <person name="Lim Y.P."/>
            <person name="Lyons E."/>
            <person name="Town C.D."/>
            <person name="Bancroft I."/>
            <person name="Wang X."/>
            <person name="Meng J."/>
            <person name="Ma J."/>
            <person name="Pires J.C."/>
            <person name="King G.J."/>
            <person name="Brunel D."/>
            <person name="Delourme R."/>
            <person name="Renard M."/>
            <person name="Aury J.M."/>
            <person name="Adams K.L."/>
            <person name="Batley J."/>
            <person name="Snowdon R.J."/>
            <person name="Tost J."/>
            <person name="Edwards D."/>
            <person name="Zhou Y."/>
            <person name="Hua W."/>
            <person name="Sharpe A.G."/>
            <person name="Paterson A.H."/>
            <person name="Guan C."/>
            <person name="Wincker P."/>
        </authorList>
    </citation>
    <scope>NUCLEOTIDE SEQUENCE [LARGE SCALE GENOMIC DNA]</scope>
    <source>
        <strain evidence="5">cv. Darmor-bzh</strain>
    </source>
</reference>
<gene>
    <name evidence="4" type="primary">BnaA04g13640D</name>
    <name evidence="3" type="ORF">DARMORV10_A04P17870.1</name>
    <name evidence="4" type="ORF">GSBRNA2T00066993001</name>
</gene>
<dbReference type="OrthoDB" id="1863260at2759"/>
<dbReference type="Proteomes" id="UP000028999">
    <property type="component" value="Unassembled WGS sequence"/>
</dbReference>
<dbReference type="GO" id="GO:1902025">
    <property type="term" value="P:nitrate import"/>
    <property type="evidence" value="ECO:0000318"/>
    <property type="project" value="GO_Central"/>
</dbReference>
<evidence type="ECO:0000313" key="4">
    <source>
        <dbReference type="EMBL" id="CDY38943.1"/>
    </source>
</evidence>
<dbReference type="EMBL" id="LK032435">
    <property type="protein sequence ID" value="CDY38943.1"/>
    <property type="molecule type" value="Genomic_DNA"/>
</dbReference>
<keyword evidence="2" id="KW-0732">Signal</keyword>